<keyword evidence="1 5" id="KW-0963">Cytoplasm</keyword>
<accession>A0A3N3ZMC6</accession>
<proteinExistence type="inferred from homology"/>
<dbReference type="GO" id="GO:0043022">
    <property type="term" value="F:ribosome binding"/>
    <property type="evidence" value="ECO:0007669"/>
    <property type="project" value="InterPro"/>
</dbReference>
<evidence type="ECO:0000313" key="9">
    <source>
        <dbReference type="EMBL" id="ROZ61832.1"/>
    </source>
</evidence>
<dbReference type="Pfam" id="PF24986">
    <property type="entry name" value="PRC_RimM"/>
    <property type="match status" value="1"/>
</dbReference>
<comment type="domain">
    <text evidence="5">The PRC barrel domain binds ribosomal protein uS19.</text>
</comment>
<dbReference type="GO" id="GO:0005737">
    <property type="term" value="C:cytoplasm"/>
    <property type="evidence" value="ECO:0007669"/>
    <property type="project" value="UniProtKB-SubCell"/>
</dbReference>
<dbReference type="AlphaFoldDB" id="A0A3N3ZMC6"/>
<dbReference type="Proteomes" id="UP000270616">
    <property type="component" value="Unassembled WGS sequence"/>
</dbReference>
<dbReference type="EMBL" id="RKMF01000017">
    <property type="protein sequence ID" value="ROZ61832.1"/>
    <property type="molecule type" value="Genomic_DNA"/>
</dbReference>
<evidence type="ECO:0000256" key="4">
    <source>
        <dbReference type="ARBA" id="ARBA00023186"/>
    </source>
</evidence>
<evidence type="ECO:0000256" key="6">
    <source>
        <dbReference type="SAM" id="MobiDB-lite"/>
    </source>
</evidence>
<comment type="caution">
    <text evidence="9">The sequence shown here is derived from an EMBL/GenBank/DDBJ whole genome shotgun (WGS) entry which is preliminary data.</text>
</comment>
<feature type="domain" description="Ribosome maturation factor RimM PRC barrel" evidence="8">
    <location>
        <begin position="107"/>
        <end position="174"/>
    </location>
</feature>
<comment type="function">
    <text evidence="5">An accessory protein needed during the final step in the assembly of 30S ribosomal subunit, possibly for assembly of the head region. Essential for efficient processing of 16S rRNA. May be needed both before and after RbfA during the maturation of 16S rRNA. It has affinity for free ribosomal 30S subunits but not for 70S ribosomes.</text>
</comment>
<evidence type="ECO:0000259" key="8">
    <source>
        <dbReference type="Pfam" id="PF24986"/>
    </source>
</evidence>
<dbReference type="RefSeq" id="WP_123826444.1">
    <property type="nucleotide sequence ID" value="NZ_RKMF01000017.1"/>
</dbReference>
<evidence type="ECO:0000256" key="3">
    <source>
        <dbReference type="ARBA" id="ARBA00022552"/>
    </source>
</evidence>
<evidence type="ECO:0000313" key="10">
    <source>
        <dbReference type="Proteomes" id="UP000270616"/>
    </source>
</evidence>
<dbReference type="Pfam" id="PF01782">
    <property type="entry name" value="RimM"/>
    <property type="match status" value="1"/>
</dbReference>
<reference evidence="9 10" key="1">
    <citation type="submission" date="2018-10" db="EMBL/GenBank/DDBJ databases">
        <title>Kocuria sp. M5W7-7, whole genome shotgun sequence.</title>
        <authorList>
            <person name="Tuo L."/>
        </authorList>
    </citation>
    <scope>NUCLEOTIDE SEQUENCE [LARGE SCALE GENOMIC DNA]</scope>
    <source>
        <strain evidence="9 10">M5W7-7</strain>
    </source>
</reference>
<dbReference type="Gene3D" id="2.40.30.60">
    <property type="entry name" value="RimM"/>
    <property type="match status" value="1"/>
</dbReference>
<dbReference type="NCBIfam" id="TIGR02273">
    <property type="entry name" value="16S_RimM"/>
    <property type="match status" value="1"/>
</dbReference>
<comment type="similarity">
    <text evidence="5">Belongs to the RimM family.</text>
</comment>
<name>A0A3N3ZMC6_9MICC</name>
<evidence type="ECO:0000256" key="1">
    <source>
        <dbReference type="ARBA" id="ARBA00022490"/>
    </source>
</evidence>
<dbReference type="HAMAP" id="MF_00014">
    <property type="entry name" value="Ribosome_mat_RimM"/>
    <property type="match status" value="1"/>
</dbReference>
<dbReference type="InterPro" id="IPR056792">
    <property type="entry name" value="PRC_RimM"/>
</dbReference>
<dbReference type="InterPro" id="IPR011033">
    <property type="entry name" value="PRC_barrel-like_sf"/>
</dbReference>
<dbReference type="InterPro" id="IPR009000">
    <property type="entry name" value="Transl_B-barrel_sf"/>
</dbReference>
<sequence>MQVKVARIGKPHGIRGEVTVQLFTDDPDTRFAPGARLTVQTATAEGAAVVPSGELEVSKARWNKQILVVGFTAVTDRNAAEALRGSQLFVDGESEDDGDDAWYEHELLDMEVLVPGEGRRIGVVTGLRTMPHQDLLQVALDADGREVDVPFVQEIVAEIDEDARTVLVTPPPGLLELGLEDPDEAGPGAESATEPNPGTGGAQA</sequence>
<evidence type="ECO:0000256" key="2">
    <source>
        <dbReference type="ARBA" id="ARBA00022517"/>
    </source>
</evidence>
<feature type="domain" description="RimM N-terminal" evidence="7">
    <location>
        <begin position="5"/>
        <end position="91"/>
    </location>
</feature>
<feature type="region of interest" description="Disordered" evidence="6">
    <location>
        <begin position="170"/>
        <end position="204"/>
    </location>
</feature>
<dbReference type="InterPro" id="IPR002676">
    <property type="entry name" value="RimM_N"/>
</dbReference>
<organism evidence="9 10">
    <name type="scientific">Kocuria soli</name>
    <dbReference type="NCBI Taxonomy" id="2485125"/>
    <lineage>
        <taxon>Bacteria</taxon>
        <taxon>Bacillati</taxon>
        <taxon>Actinomycetota</taxon>
        <taxon>Actinomycetes</taxon>
        <taxon>Micrococcales</taxon>
        <taxon>Micrococcaceae</taxon>
        <taxon>Kocuria</taxon>
    </lineage>
</organism>
<keyword evidence="3 5" id="KW-0698">rRNA processing</keyword>
<keyword evidence="4 5" id="KW-0143">Chaperone</keyword>
<dbReference type="InterPro" id="IPR036976">
    <property type="entry name" value="RimM_N_sf"/>
</dbReference>
<dbReference type="Gene3D" id="2.30.30.240">
    <property type="entry name" value="PRC-barrel domain"/>
    <property type="match status" value="1"/>
</dbReference>
<dbReference type="GO" id="GO:0006364">
    <property type="term" value="P:rRNA processing"/>
    <property type="evidence" value="ECO:0007669"/>
    <property type="project" value="UniProtKB-UniRule"/>
</dbReference>
<dbReference type="GO" id="GO:0042274">
    <property type="term" value="P:ribosomal small subunit biogenesis"/>
    <property type="evidence" value="ECO:0007669"/>
    <property type="project" value="UniProtKB-UniRule"/>
</dbReference>
<comment type="subcellular location">
    <subcellularLocation>
        <location evidence="5">Cytoplasm</location>
    </subcellularLocation>
</comment>
<keyword evidence="10" id="KW-1185">Reference proteome</keyword>
<dbReference type="PANTHER" id="PTHR33692">
    <property type="entry name" value="RIBOSOME MATURATION FACTOR RIMM"/>
    <property type="match status" value="1"/>
</dbReference>
<evidence type="ECO:0000256" key="5">
    <source>
        <dbReference type="HAMAP-Rule" id="MF_00014"/>
    </source>
</evidence>
<dbReference type="SUPFAM" id="SSF50346">
    <property type="entry name" value="PRC-barrel domain"/>
    <property type="match status" value="1"/>
</dbReference>
<gene>
    <name evidence="5 9" type="primary">rimM</name>
    <name evidence="9" type="ORF">EDL96_11995</name>
</gene>
<keyword evidence="2 5" id="KW-0690">Ribosome biogenesis</keyword>
<dbReference type="SUPFAM" id="SSF50447">
    <property type="entry name" value="Translation proteins"/>
    <property type="match status" value="1"/>
</dbReference>
<dbReference type="InterPro" id="IPR011961">
    <property type="entry name" value="RimM"/>
</dbReference>
<comment type="subunit">
    <text evidence="5">Binds ribosomal protein uS19.</text>
</comment>
<dbReference type="OrthoDB" id="5381335at2"/>
<dbReference type="GO" id="GO:0005840">
    <property type="term" value="C:ribosome"/>
    <property type="evidence" value="ECO:0007669"/>
    <property type="project" value="InterPro"/>
</dbReference>
<evidence type="ECO:0000259" key="7">
    <source>
        <dbReference type="Pfam" id="PF01782"/>
    </source>
</evidence>
<dbReference type="PANTHER" id="PTHR33692:SF1">
    <property type="entry name" value="RIBOSOME MATURATION FACTOR RIMM"/>
    <property type="match status" value="1"/>
</dbReference>
<protein>
    <recommendedName>
        <fullName evidence="5">Ribosome maturation factor RimM</fullName>
    </recommendedName>
</protein>